<dbReference type="OMA" id="LGWEGSQ"/>
<keyword evidence="8" id="KW-0539">Nucleus</keyword>
<dbReference type="PANTHER" id="PTHR16515">
    <property type="entry name" value="PR DOMAIN ZINC FINGER PROTEIN"/>
    <property type="match status" value="1"/>
</dbReference>
<feature type="domain" description="C2H2-type" evidence="11">
    <location>
        <begin position="275"/>
        <end position="302"/>
    </location>
</feature>
<evidence type="ECO:0000256" key="7">
    <source>
        <dbReference type="ARBA" id="ARBA00023163"/>
    </source>
</evidence>
<feature type="domain" description="C2H2-type" evidence="11">
    <location>
        <begin position="331"/>
        <end position="358"/>
    </location>
</feature>
<feature type="domain" description="C2H2-type" evidence="11">
    <location>
        <begin position="219"/>
        <end position="246"/>
    </location>
</feature>
<keyword evidence="5 9" id="KW-0863">Zinc-finger</keyword>
<dbReference type="Gene3D" id="3.30.160.60">
    <property type="entry name" value="Classic Zinc Finger"/>
    <property type="match status" value="7"/>
</dbReference>
<organism evidence="12 13">
    <name type="scientific">Junco hyemalis</name>
    <name type="common">Dark-eyed junco</name>
    <dbReference type="NCBI Taxonomy" id="40217"/>
    <lineage>
        <taxon>Eukaryota</taxon>
        <taxon>Metazoa</taxon>
        <taxon>Chordata</taxon>
        <taxon>Craniata</taxon>
        <taxon>Vertebrata</taxon>
        <taxon>Euteleostomi</taxon>
        <taxon>Archelosauria</taxon>
        <taxon>Archosauria</taxon>
        <taxon>Dinosauria</taxon>
        <taxon>Saurischia</taxon>
        <taxon>Theropoda</taxon>
        <taxon>Coelurosauria</taxon>
        <taxon>Aves</taxon>
        <taxon>Neognathae</taxon>
        <taxon>Neoaves</taxon>
        <taxon>Telluraves</taxon>
        <taxon>Australaves</taxon>
        <taxon>Passeriformes</taxon>
        <taxon>Passerellidae</taxon>
        <taxon>Junco</taxon>
    </lineage>
</organism>
<feature type="domain" description="C2H2-type" evidence="11">
    <location>
        <begin position="247"/>
        <end position="274"/>
    </location>
</feature>
<evidence type="ECO:0000256" key="4">
    <source>
        <dbReference type="ARBA" id="ARBA00022737"/>
    </source>
</evidence>
<accession>A0A8C5J728</accession>
<comment type="subcellular location">
    <subcellularLocation>
        <location evidence="1">Nucleus</location>
    </subcellularLocation>
</comment>
<name>A0A8C5J728_JUNHY</name>
<keyword evidence="6" id="KW-0862">Zinc</keyword>
<evidence type="ECO:0000256" key="2">
    <source>
        <dbReference type="ARBA" id="ARBA00006991"/>
    </source>
</evidence>
<feature type="compositionally biased region" description="Basic and acidic residues" evidence="10">
    <location>
        <begin position="15"/>
        <end position="35"/>
    </location>
</feature>
<evidence type="ECO:0000256" key="3">
    <source>
        <dbReference type="ARBA" id="ARBA00022723"/>
    </source>
</evidence>
<dbReference type="Proteomes" id="UP000694408">
    <property type="component" value="Unplaced"/>
</dbReference>
<reference evidence="12" key="1">
    <citation type="submission" date="2025-08" db="UniProtKB">
        <authorList>
            <consortium name="Ensembl"/>
        </authorList>
    </citation>
    <scope>IDENTIFICATION</scope>
</reference>
<evidence type="ECO:0000256" key="8">
    <source>
        <dbReference type="ARBA" id="ARBA00023242"/>
    </source>
</evidence>
<keyword evidence="3" id="KW-0479">Metal-binding</keyword>
<dbReference type="FunFam" id="3.30.160.60:FF:000806">
    <property type="entry name" value="Zinc finger protein"/>
    <property type="match status" value="1"/>
</dbReference>
<feature type="region of interest" description="Disordered" evidence="10">
    <location>
        <begin position="1"/>
        <end position="54"/>
    </location>
</feature>
<dbReference type="GO" id="GO:0010468">
    <property type="term" value="P:regulation of gene expression"/>
    <property type="evidence" value="ECO:0007669"/>
    <property type="project" value="TreeGrafter"/>
</dbReference>
<dbReference type="InterPro" id="IPR013087">
    <property type="entry name" value="Znf_C2H2_type"/>
</dbReference>
<dbReference type="Pfam" id="PF00096">
    <property type="entry name" value="zf-C2H2"/>
    <property type="match status" value="7"/>
</dbReference>
<comment type="similarity">
    <text evidence="2">Belongs to the krueppel C2H2-type zinc-finger protein family.</text>
</comment>
<dbReference type="FunFam" id="3.30.160.60:FF:000295">
    <property type="entry name" value="zinc finger protein 19"/>
    <property type="match status" value="1"/>
</dbReference>
<protein>
    <recommendedName>
        <fullName evidence="11">C2H2-type domain-containing protein</fullName>
    </recommendedName>
</protein>
<dbReference type="SUPFAM" id="SSF57667">
    <property type="entry name" value="beta-beta-alpha zinc fingers"/>
    <property type="match status" value="4"/>
</dbReference>
<evidence type="ECO:0000256" key="1">
    <source>
        <dbReference type="ARBA" id="ARBA00004123"/>
    </source>
</evidence>
<keyword evidence="7" id="KW-0804">Transcription</keyword>
<dbReference type="GO" id="GO:0005634">
    <property type="term" value="C:nucleus"/>
    <property type="evidence" value="ECO:0007669"/>
    <property type="project" value="UniProtKB-SubCell"/>
</dbReference>
<dbReference type="FunFam" id="3.30.160.60:FF:000016">
    <property type="entry name" value="zinc finger protein 37 homolog"/>
    <property type="match status" value="1"/>
</dbReference>
<evidence type="ECO:0000313" key="13">
    <source>
        <dbReference type="Proteomes" id="UP000694408"/>
    </source>
</evidence>
<feature type="domain" description="C2H2-type" evidence="11">
    <location>
        <begin position="303"/>
        <end position="330"/>
    </location>
</feature>
<evidence type="ECO:0000256" key="6">
    <source>
        <dbReference type="ARBA" id="ARBA00022833"/>
    </source>
</evidence>
<evidence type="ECO:0000313" key="12">
    <source>
        <dbReference type="Ensembl" id="ENSJHYP00000013926.1"/>
    </source>
</evidence>
<dbReference type="FunFam" id="3.30.160.60:FF:001049">
    <property type="entry name" value="zinc finger protein 319"/>
    <property type="match status" value="1"/>
</dbReference>
<dbReference type="InterPro" id="IPR036236">
    <property type="entry name" value="Znf_C2H2_sf"/>
</dbReference>
<reference evidence="12" key="2">
    <citation type="submission" date="2025-09" db="UniProtKB">
        <authorList>
            <consortium name="Ensembl"/>
        </authorList>
    </citation>
    <scope>IDENTIFICATION</scope>
</reference>
<dbReference type="FunFam" id="3.30.160.60:FF:001157">
    <property type="entry name" value="Zinc finger protein 793"/>
    <property type="match status" value="1"/>
</dbReference>
<sequence length="403" mass="45041">AFGIAGTASSLGRVGTEEKGGPQSKHDPNSWDRGEPPNTRGEGPGTGNSWEAFPGLNLGFPIANPWESVRKRKMPRDTEAGEEEVSVPFPSVLLHSPAQCGPGCSTALGGSPCPCLWHRGKSHPVLVLPTPEQELSMESREDKCPQQNLVEEAVLSGSTVQEANGEEKPQRCRTRRGCKRRWQGSEEERASLCWEGGQRSSQSLELVLHEQLHDGEKPHTCVECGKSFRWNYKLIEHQRTHTGEQPYECGECGMSFSRSSHLTSHQRTHTGERPYECGECGMSFRQSSSLISHQRTHTGERPHECGECGKSFKWSSDLIKHRRIHTGEQPYKCGECGKSFRGSSDLIKHQRIHTGERPYECGECGKSFKDHDTLIRHQKIHTRERPYKCGECGKSFSQSSHLT</sequence>
<feature type="domain" description="C2H2-type" evidence="11">
    <location>
        <begin position="359"/>
        <end position="386"/>
    </location>
</feature>
<dbReference type="AlphaFoldDB" id="A0A8C5J728"/>
<dbReference type="SMART" id="SM00355">
    <property type="entry name" value="ZnF_C2H2"/>
    <property type="match status" value="6"/>
</dbReference>
<dbReference type="FunFam" id="3.30.160.60:FF:002090">
    <property type="entry name" value="Zinc finger protein 473"/>
    <property type="match status" value="1"/>
</dbReference>
<dbReference type="PROSITE" id="PS50157">
    <property type="entry name" value="ZINC_FINGER_C2H2_2"/>
    <property type="match status" value="7"/>
</dbReference>
<proteinExistence type="inferred from homology"/>
<keyword evidence="13" id="KW-1185">Reference proteome</keyword>
<evidence type="ECO:0000256" key="5">
    <source>
        <dbReference type="ARBA" id="ARBA00022771"/>
    </source>
</evidence>
<dbReference type="GO" id="GO:0008270">
    <property type="term" value="F:zinc ion binding"/>
    <property type="evidence" value="ECO:0007669"/>
    <property type="project" value="UniProtKB-KW"/>
</dbReference>
<keyword evidence="4" id="KW-0677">Repeat</keyword>
<dbReference type="FunFam" id="3.30.160.60:FF:001076">
    <property type="entry name" value="zinc finger protein 697"/>
    <property type="match status" value="1"/>
</dbReference>
<evidence type="ECO:0000259" key="11">
    <source>
        <dbReference type="PROSITE" id="PS50157"/>
    </source>
</evidence>
<dbReference type="GO" id="GO:0080090">
    <property type="term" value="P:regulation of primary metabolic process"/>
    <property type="evidence" value="ECO:0007669"/>
    <property type="project" value="UniProtKB-ARBA"/>
</dbReference>
<evidence type="ECO:0000256" key="9">
    <source>
        <dbReference type="PROSITE-ProRule" id="PRU00042"/>
    </source>
</evidence>
<feature type="domain" description="C2H2-type" evidence="11">
    <location>
        <begin position="387"/>
        <end position="403"/>
    </location>
</feature>
<dbReference type="InterPro" id="IPR050331">
    <property type="entry name" value="Zinc_finger"/>
</dbReference>
<dbReference type="PROSITE" id="PS00028">
    <property type="entry name" value="ZINC_FINGER_C2H2_1"/>
    <property type="match status" value="6"/>
</dbReference>
<dbReference type="PANTHER" id="PTHR16515:SF57">
    <property type="entry name" value="ZINC FINGER PROTEIN 154-LIKE"/>
    <property type="match status" value="1"/>
</dbReference>
<evidence type="ECO:0000256" key="10">
    <source>
        <dbReference type="SAM" id="MobiDB-lite"/>
    </source>
</evidence>
<dbReference type="Ensembl" id="ENSJHYT00000016824.1">
    <property type="protein sequence ID" value="ENSJHYP00000013926.1"/>
    <property type="gene ID" value="ENSJHYG00000010772.1"/>
</dbReference>